<dbReference type="Pfam" id="PF11661">
    <property type="entry name" value="DUF2986"/>
    <property type="match status" value="1"/>
</dbReference>
<dbReference type="InterPro" id="IPR021677">
    <property type="entry name" value="DUF2986"/>
</dbReference>
<feature type="compositionally biased region" description="Polar residues" evidence="1">
    <location>
        <begin position="45"/>
        <end position="66"/>
    </location>
</feature>
<reference evidence="2" key="1">
    <citation type="submission" date="2021-12" db="EMBL/GenBank/DDBJ databases">
        <title>Enterovibrio ZSDZ35 sp. nov. and Enterovibrio ZSDZ42 sp. nov., isolated from coastal seawater in Qingdao.</title>
        <authorList>
            <person name="Zhang P."/>
        </authorList>
    </citation>
    <scope>NUCLEOTIDE SEQUENCE</scope>
    <source>
        <strain evidence="2">ZSDZ35</strain>
    </source>
</reference>
<comment type="caution">
    <text evidence="2">The sequence shown here is derived from an EMBL/GenBank/DDBJ whole genome shotgun (WGS) entry which is preliminary data.</text>
</comment>
<evidence type="ECO:0000256" key="1">
    <source>
        <dbReference type="SAM" id="MobiDB-lite"/>
    </source>
</evidence>
<feature type="compositionally biased region" description="Basic residues" evidence="1">
    <location>
        <begin position="1"/>
        <end position="20"/>
    </location>
</feature>
<proteinExistence type="predicted"/>
<protein>
    <submittedName>
        <fullName evidence="2">DUF2986 domain-containing protein</fullName>
    </submittedName>
</protein>
<feature type="region of interest" description="Disordered" evidence="1">
    <location>
        <begin position="1"/>
        <end position="66"/>
    </location>
</feature>
<gene>
    <name evidence="2" type="ORF">LRP49_02545</name>
</gene>
<feature type="compositionally biased region" description="Basic and acidic residues" evidence="1">
    <location>
        <begin position="32"/>
        <end position="41"/>
    </location>
</feature>
<evidence type="ECO:0000313" key="2">
    <source>
        <dbReference type="EMBL" id="MDD1780068.1"/>
    </source>
</evidence>
<keyword evidence="3" id="KW-1185">Reference proteome</keyword>
<organism evidence="2 3">
    <name type="scientific">Enterovibrio qingdaonensis</name>
    <dbReference type="NCBI Taxonomy" id="2899818"/>
    <lineage>
        <taxon>Bacteria</taxon>
        <taxon>Pseudomonadati</taxon>
        <taxon>Pseudomonadota</taxon>
        <taxon>Gammaproteobacteria</taxon>
        <taxon>Vibrionales</taxon>
        <taxon>Vibrionaceae</taxon>
        <taxon>Enterovibrio</taxon>
    </lineage>
</organism>
<dbReference type="Proteomes" id="UP001149821">
    <property type="component" value="Unassembled WGS sequence"/>
</dbReference>
<evidence type="ECO:0000313" key="3">
    <source>
        <dbReference type="Proteomes" id="UP001149821"/>
    </source>
</evidence>
<sequence length="66" mass="7577">MNRKKKIISTLKKKEKKKNAKLNPSNKPRYISKAERAKMAEQENVDVQETVSTDVEVSEQDTSAQQ</sequence>
<name>A0ABT5QGG2_9GAMM</name>
<dbReference type="EMBL" id="JAJUBB010000001">
    <property type="protein sequence ID" value="MDD1780068.1"/>
    <property type="molecule type" value="Genomic_DNA"/>
</dbReference>
<accession>A0ABT5QGG2</accession>
<dbReference type="RefSeq" id="WP_274139978.1">
    <property type="nucleotide sequence ID" value="NZ_JAJUBB010000001.1"/>
</dbReference>